<evidence type="ECO:0000313" key="1">
    <source>
        <dbReference type="EMBL" id="KPQ42142.1"/>
    </source>
</evidence>
<organism evidence="1 2">
    <name type="scientific">Candidatus Methanoperedens nitratireducens</name>
    <dbReference type="NCBI Taxonomy" id="1392998"/>
    <lineage>
        <taxon>Archaea</taxon>
        <taxon>Methanobacteriati</taxon>
        <taxon>Methanobacteriota</taxon>
        <taxon>Stenosarchaea group</taxon>
        <taxon>Methanomicrobia</taxon>
        <taxon>Methanosarcinales</taxon>
        <taxon>ANME-2 cluster</taxon>
        <taxon>Candidatus Methanoperedentaceae</taxon>
        <taxon>Candidatus Methanoperedens</taxon>
    </lineage>
</organism>
<dbReference type="PATRIC" id="fig|1719120.3.peg.3602"/>
<dbReference type="Proteomes" id="UP000050360">
    <property type="component" value="Unassembled WGS sequence"/>
</dbReference>
<sequence length="121" mass="13921">MAFQTEFEFTLPKGYVDEDGNLHKKGIMRLATAADEILPLKDSRVQTNPAYLTVILFSRVITKLGDIKAINTKVIENLFASDLSYLQDFYRRINENGSGKIKTECPKCQHHFEFEVEYRGE</sequence>
<reference evidence="1 2" key="1">
    <citation type="submission" date="2015-09" db="EMBL/GenBank/DDBJ databases">
        <title>A metagenomics-based metabolic model of nitrate-dependent anaerobic oxidation of methane by Methanoperedens-like archaea.</title>
        <authorList>
            <person name="Arshad A."/>
            <person name="Speth D.R."/>
            <person name="De Graaf R.M."/>
            <person name="Op Den Camp H.J."/>
            <person name="Jetten M.S."/>
            <person name="Welte C.U."/>
        </authorList>
    </citation>
    <scope>NUCLEOTIDE SEQUENCE [LARGE SCALE GENOMIC DNA]</scope>
</reference>
<evidence type="ECO:0000313" key="2">
    <source>
        <dbReference type="Proteomes" id="UP000050360"/>
    </source>
</evidence>
<dbReference type="EMBL" id="LKCM01000263">
    <property type="protein sequence ID" value="KPQ42142.1"/>
    <property type="molecule type" value="Genomic_DNA"/>
</dbReference>
<evidence type="ECO:0008006" key="3">
    <source>
        <dbReference type="Google" id="ProtNLM"/>
    </source>
</evidence>
<proteinExistence type="predicted"/>
<gene>
    <name evidence="1" type="ORF">MPEBLZ_03314</name>
</gene>
<protein>
    <recommendedName>
        <fullName evidence="3">Phage tail assembly protein</fullName>
    </recommendedName>
</protein>
<accession>A0A0P7ZC11</accession>
<dbReference type="AlphaFoldDB" id="A0A0P7ZC11"/>
<name>A0A0P7ZC11_9EURY</name>
<comment type="caution">
    <text evidence="1">The sequence shown here is derived from an EMBL/GenBank/DDBJ whole genome shotgun (WGS) entry which is preliminary data.</text>
</comment>